<dbReference type="PANTHER" id="PTHR30616">
    <property type="entry name" value="UNCHARACTERIZED PROTEIN YFIH"/>
    <property type="match status" value="1"/>
</dbReference>
<evidence type="ECO:0000256" key="3">
    <source>
        <dbReference type="ARBA" id="ARBA00003215"/>
    </source>
</evidence>
<accession>A0A5M8S1N8</accession>
<dbReference type="AlphaFoldDB" id="A0A5M8S1N8"/>
<comment type="similarity">
    <text evidence="4 12">Belongs to the purine nucleoside phosphorylase YfiH/LACC1 family.</text>
</comment>
<comment type="catalytic activity">
    <reaction evidence="10">
        <text>adenosine + phosphate = alpha-D-ribose 1-phosphate + adenine</text>
        <dbReference type="Rhea" id="RHEA:27642"/>
        <dbReference type="ChEBI" id="CHEBI:16335"/>
        <dbReference type="ChEBI" id="CHEBI:16708"/>
        <dbReference type="ChEBI" id="CHEBI:43474"/>
        <dbReference type="ChEBI" id="CHEBI:57720"/>
        <dbReference type="EC" id="2.4.2.1"/>
    </reaction>
    <physiologicalReaction direction="left-to-right" evidence="10">
        <dbReference type="Rhea" id="RHEA:27643"/>
    </physiologicalReaction>
</comment>
<keyword evidence="6" id="KW-0479">Metal-binding</keyword>
<dbReference type="STRING" id="1925020.BTA30_06415"/>
<dbReference type="Pfam" id="PF02578">
    <property type="entry name" value="Cu-oxidase_4"/>
    <property type="match status" value="1"/>
</dbReference>
<evidence type="ECO:0000256" key="9">
    <source>
        <dbReference type="ARBA" id="ARBA00047989"/>
    </source>
</evidence>
<evidence type="ECO:0000256" key="8">
    <source>
        <dbReference type="ARBA" id="ARBA00022833"/>
    </source>
</evidence>
<dbReference type="InterPro" id="IPR003730">
    <property type="entry name" value="Cu_polyphenol_OxRdtase"/>
</dbReference>
<dbReference type="NCBIfam" id="TIGR00726">
    <property type="entry name" value="peptidoglycan editing factor PgeF"/>
    <property type="match status" value="1"/>
</dbReference>
<comment type="cofactor">
    <cofactor evidence="2">
        <name>Zn(2+)</name>
        <dbReference type="ChEBI" id="CHEBI:29105"/>
    </cofactor>
</comment>
<dbReference type="PANTHER" id="PTHR30616:SF2">
    <property type="entry name" value="PURINE NUCLEOSIDE PHOSPHORYLASE LACC1"/>
    <property type="match status" value="1"/>
</dbReference>
<protein>
    <recommendedName>
        <fullName evidence="12">Purine nucleoside phosphorylase</fullName>
    </recommendedName>
</protein>
<evidence type="ECO:0000256" key="10">
    <source>
        <dbReference type="ARBA" id="ARBA00048968"/>
    </source>
</evidence>
<dbReference type="InterPro" id="IPR038371">
    <property type="entry name" value="Cu_polyphenol_OxRdtase_sf"/>
</dbReference>
<evidence type="ECO:0000256" key="1">
    <source>
        <dbReference type="ARBA" id="ARBA00000553"/>
    </source>
</evidence>
<comment type="catalytic activity">
    <reaction evidence="9">
        <text>adenosine + H2O + H(+) = inosine + NH4(+)</text>
        <dbReference type="Rhea" id="RHEA:24408"/>
        <dbReference type="ChEBI" id="CHEBI:15377"/>
        <dbReference type="ChEBI" id="CHEBI:15378"/>
        <dbReference type="ChEBI" id="CHEBI:16335"/>
        <dbReference type="ChEBI" id="CHEBI:17596"/>
        <dbReference type="ChEBI" id="CHEBI:28938"/>
        <dbReference type="EC" id="3.5.4.4"/>
    </reaction>
    <physiologicalReaction direction="left-to-right" evidence="9">
        <dbReference type="Rhea" id="RHEA:24409"/>
    </physiologicalReaction>
</comment>
<keyword evidence="8" id="KW-0862">Zinc</keyword>
<comment type="catalytic activity">
    <reaction evidence="1">
        <text>inosine + phosphate = alpha-D-ribose 1-phosphate + hypoxanthine</text>
        <dbReference type="Rhea" id="RHEA:27646"/>
        <dbReference type="ChEBI" id="CHEBI:17368"/>
        <dbReference type="ChEBI" id="CHEBI:17596"/>
        <dbReference type="ChEBI" id="CHEBI:43474"/>
        <dbReference type="ChEBI" id="CHEBI:57720"/>
        <dbReference type="EC" id="2.4.2.1"/>
    </reaction>
    <physiologicalReaction direction="left-to-right" evidence="1">
        <dbReference type="Rhea" id="RHEA:27647"/>
    </physiologicalReaction>
</comment>
<evidence type="ECO:0000313" key="13">
    <source>
        <dbReference type="EMBL" id="KAA6452944.1"/>
    </source>
</evidence>
<dbReference type="Proteomes" id="UP000324326">
    <property type="component" value="Unassembled WGS sequence"/>
</dbReference>
<gene>
    <name evidence="13" type="primary">pgeF</name>
    <name evidence="13" type="ORF">DX927_01650</name>
</gene>
<dbReference type="GO" id="GO:0016787">
    <property type="term" value="F:hydrolase activity"/>
    <property type="evidence" value="ECO:0007669"/>
    <property type="project" value="UniProtKB-KW"/>
</dbReference>
<proteinExistence type="inferred from homology"/>
<keyword evidence="5" id="KW-0808">Transferase</keyword>
<evidence type="ECO:0000256" key="7">
    <source>
        <dbReference type="ARBA" id="ARBA00022801"/>
    </source>
</evidence>
<dbReference type="GO" id="GO:0005507">
    <property type="term" value="F:copper ion binding"/>
    <property type="evidence" value="ECO:0007669"/>
    <property type="project" value="TreeGrafter"/>
</dbReference>
<evidence type="ECO:0000256" key="12">
    <source>
        <dbReference type="RuleBase" id="RU361274"/>
    </source>
</evidence>
<evidence type="ECO:0000256" key="11">
    <source>
        <dbReference type="ARBA" id="ARBA00049893"/>
    </source>
</evidence>
<evidence type="ECO:0000256" key="5">
    <source>
        <dbReference type="ARBA" id="ARBA00022679"/>
    </source>
</evidence>
<evidence type="ECO:0000313" key="14">
    <source>
        <dbReference type="Proteomes" id="UP000324326"/>
    </source>
</evidence>
<evidence type="ECO:0000256" key="4">
    <source>
        <dbReference type="ARBA" id="ARBA00007353"/>
    </source>
</evidence>
<keyword evidence="7" id="KW-0378">Hydrolase</keyword>
<dbReference type="SUPFAM" id="SSF64438">
    <property type="entry name" value="CNF1/YfiH-like putative cysteine hydrolases"/>
    <property type="match status" value="1"/>
</dbReference>
<dbReference type="GO" id="GO:0017061">
    <property type="term" value="F:S-methyl-5-thioadenosine phosphorylase activity"/>
    <property type="evidence" value="ECO:0007669"/>
    <property type="project" value="UniProtKB-EC"/>
</dbReference>
<comment type="catalytic activity">
    <reaction evidence="11">
        <text>S-methyl-5'-thioadenosine + phosphate = 5-(methylsulfanyl)-alpha-D-ribose 1-phosphate + adenine</text>
        <dbReference type="Rhea" id="RHEA:11852"/>
        <dbReference type="ChEBI" id="CHEBI:16708"/>
        <dbReference type="ChEBI" id="CHEBI:17509"/>
        <dbReference type="ChEBI" id="CHEBI:43474"/>
        <dbReference type="ChEBI" id="CHEBI:58533"/>
        <dbReference type="EC" id="2.4.2.28"/>
    </reaction>
    <physiologicalReaction direction="left-to-right" evidence="11">
        <dbReference type="Rhea" id="RHEA:11853"/>
    </physiologicalReaction>
</comment>
<organism evidence="13 14">
    <name type="scientific">Bacillus swezeyi</name>
    <dbReference type="NCBI Taxonomy" id="1925020"/>
    <lineage>
        <taxon>Bacteria</taxon>
        <taxon>Bacillati</taxon>
        <taxon>Bacillota</taxon>
        <taxon>Bacilli</taxon>
        <taxon>Bacillales</taxon>
        <taxon>Bacillaceae</taxon>
        <taxon>Bacillus</taxon>
    </lineage>
</organism>
<comment type="caution">
    <text evidence="13">The sequence shown here is derived from an EMBL/GenBank/DDBJ whole genome shotgun (WGS) entry which is preliminary data.</text>
</comment>
<evidence type="ECO:0000256" key="6">
    <source>
        <dbReference type="ARBA" id="ARBA00022723"/>
    </source>
</evidence>
<dbReference type="EMBL" id="QSND01000001">
    <property type="protein sequence ID" value="KAA6452944.1"/>
    <property type="molecule type" value="Genomic_DNA"/>
</dbReference>
<evidence type="ECO:0000256" key="2">
    <source>
        <dbReference type="ARBA" id="ARBA00001947"/>
    </source>
</evidence>
<comment type="function">
    <text evidence="3">Purine nucleoside enzyme that catalyzes the phosphorolysis of adenosine and inosine nucleosides, yielding D-ribose 1-phosphate and the respective free bases, adenine and hypoxanthine. Also catalyzes the phosphorolysis of S-methyl-5'-thioadenosine into adenine and S-methyl-5-thio-alpha-D-ribose 1-phosphate. Also has adenosine deaminase activity.</text>
</comment>
<dbReference type="InterPro" id="IPR011324">
    <property type="entry name" value="Cytotoxic_necrot_fac-like_cat"/>
</dbReference>
<name>A0A5M8S1N8_9BACI</name>
<dbReference type="CDD" id="cd16833">
    <property type="entry name" value="YfiH"/>
    <property type="match status" value="1"/>
</dbReference>
<dbReference type="Gene3D" id="3.60.140.10">
    <property type="entry name" value="CNF1/YfiH-like putative cysteine hydrolases"/>
    <property type="match status" value="1"/>
</dbReference>
<reference evidence="13 14" key="1">
    <citation type="submission" date="2018-08" db="EMBL/GenBank/DDBJ databases">
        <title>Bacillus phenotypic plasticity.</title>
        <authorList>
            <person name="Hurtado E."/>
        </authorList>
    </citation>
    <scope>NUCLEOTIDE SEQUENCE [LARGE SCALE GENOMIC DNA]</scope>
    <source>
        <strain evidence="13 14">427</strain>
    </source>
</reference>
<sequence>MFVERLITMSTYKPFRFDAPSMLLIEDWNQTAETGGAITAGFTTKNGGESKPPFQSLNTGLHVQDDEQHVTHNRKKIADILQTDLNDWVFADQTHEDRIQKVTDEHRGKGALQYGTALAATDGLYTDRHNIFLALCFADCVPVYFYDPVRSLVGIAHAGWKGTVKGIAGKMVDTWISREGSNPADIHAVIGPSISACCYIVDDHVINKVRNLPLQQEDKAFLPIKEGEYRLELKEVNRQLLLHAGIPNDQIRVSSLCTSCEHSLFFSHRRDQGKTGRMMSFIGVKEV</sequence>